<dbReference type="CDD" id="cd16702">
    <property type="entry name" value="RING_CH-C4HC3_MARCH6"/>
    <property type="match status" value="1"/>
</dbReference>
<organism evidence="15 16">
    <name type="scientific">Parthenolecanium corni</name>
    <dbReference type="NCBI Taxonomy" id="536013"/>
    <lineage>
        <taxon>Eukaryota</taxon>
        <taxon>Metazoa</taxon>
        <taxon>Ecdysozoa</taxon>
        <taxon>Arthropoda</taxon>
        <taxon>Hexapoda</taxon>
        <taxon>Insecta</taxon>
        <taxon>Pterygota</taxon>
        <taxon>Neoptera</taxon>
        <taxon>Paraneoptera</taxon>
        <taxon>Hemiptera</taxon>
        <taxon>Sternorrhyncha</taxon>
        <taxon>Coccoidea</taxon>
        <taxon>Coccidae</taxon>
        <taxon>Parthenolecanium</taxon>
    </lineage>
</organism>
<evidence type="ECO:0000313" key="16">
    <source>
        <dbReference type="Proteomes" id="UP001367676"/>
    </source>
</evidence>
<keyword evidence="7" id="KW-0479">Metal-binding</keyword>
<dbReference type="Pfam" id="PF12906">
    <property type="entry name" value="RINGv"/>
    <property type="match status" value="1"/>
</dbReference>
<keyword evidence="8" id="KW-0863">Zinc-finger</keyword>
<keyword evidence="9" id="KW-0833">Ubl conjugation pathway</keyword>
<dbReference type="InterPro" id="IPR013083">
    <property type="entry name" value="Znf_RING/FYVE/PHD"/>
</dbReference>
<dbReference type="Pfam" id="PF23113">
    <property type="entry name" value="MARCHF6_C"/>
    <property type="match status" value="1"/>
</dbReference>
<evidence type="ECO:0000259" key="14">
    <source>
        <dbReference type="PROSITE" id="PS51292"/>
    </source>
</evidence>
<keyword evidence="5" id="KW-0808">Transferase</keyword>
<keyword evidence="11 13" id="KW-1133">Transmembrane helix</keyword>
<evidence type="ECO:0000256" key="7">
    <source>
        <dbReference type="ARBA" id="ARBA00022723"/>
    </source>
</evidence>
<evidence type="ECO:0000256" key="5">
    <source>
        <dbReference type="ARBA" id="ARBA00022679"/>
    </source>
</evidence>
<comment type="subcellular location">
    <subcellularLocation>
        <location evidence="2">Membrane</location>
        <topology evidence="2">Multi-pass membrane protein</topology>
    </subcellularLocation>
</comment>
<dbReference type="InterPro" id="IPR011016">
    <property type="entry name" value="Znf_RING-CH"/>
</dbReference>
<feature type="transmembrane region" description="Helical" evidence="13">
    <location>
        <begin position="145"/>
        <end position="165"/>
    </location>
</feature>
<evidence type="ECO:0000256" key="11">
    <source>
        <dbReference type="ARBA" id="ARBA00022989"/>
    </source>
</evidence>
<feature type="transmembrane region" description="Helical" evidence="13">
    <location>
        <begin position="597"/>
        <end position="620"/>
    </location>
</feature>
<keyword evidence="6 13" id="KW-0812">Transmembrane</keyword>
<dbReference type="GO" id="GO:0061630">
    <property type="term" value="F:ubiquitin protein ligase activity"/>
    <property type="evidence" value="ECO:0007669"/>
    <property type="project" value="UniProtKB-EC"/>
</dbReference>
<dbReference type="SMART" id="SM00744">
    <property type="entry name" value="RINGv"/>
    <property type="match status" value="1"/>
</dbReference>
<feature type="transmembrane region" description="Helical" evidence="13">
    <location>
        <begin position="301"/>
        <end position="322"/>
    </location>
</feature>
<feature type="transmembrane region" description="Helical" evidence="13">
    <location>
        <begin position="334"/>
        <end position="363"/>
    </location>
</feature>
<evidence type="ECO:0000256" key="1">
    <source>
        <dbReference type="ARBA" id="ARBA00000900"/>
    </source>
</evidence>
<evidence type="ECO:0000256" key="3">
    <source>
        <dbReference type="ARBA" id="ARBA00004906"/>
    </source>
</evidence>
<feature type="transmembrane region" description="Helical" evidence="13">
    <location>
        <begin position="80"/>
        <end position="96"/>
    </location>
</feature>
<protein>
    <recommendedName>
        <fullName evidence="4">RING-type E3 ubiquitin transferase</fullName>
        <ecNumber evidence="4">2.3.2.27</ecNumber>
    </recommendedName>
</protein>
<gene>
    <name evidence="15" type="ORF">V9T40_002445</name>
</gene>
<evidence type="ECO:0000256" key="8">
    <source>
        <dbReference type="ARBA" id="ARBA00022771"/>
    </source>
</evidence>
<feature type="transmembrane region" description="Helical" evidence="13">
    <location>
        <begin position="725"/>
        <end position="746"/>
    </location>
</feature>
<feature type="transmembrane region" description="Helical" evidence="13">
    <location>
        <begin position="391"/>
        <end position="411"/>
    </location>
</feature>
<dbReference type="GO" id="GO:0008270">
    <property type="term" value="F:zinc ion binding"/>
    <property type="evidence" value="ECO:0007669"/>
    <property type="project" value="UniProtKB-KW"/>
</dbReference>
<dbReference type="AlphaFoldDB" id="A0AAN9TUJ2"/>
<keyword evidence="16" id="KW-1185">Reference proteome</keyword>
<dbReference type="PANTHER" id="PTHR13145:SF0">
    <property type="entry name" value="E3 UBIQUITIN-PROTEIN LIGASE MARCHF6"/>
    <property type="match status" value="1"/>
</dbReference>
<dbReference type="Gene3D" id="3.30.40.10">
    <property type="entry name" value="Zinc/RING finger domain, C3HC4 (zinc finger)"/>
    <property type="match status" value="1"/>
</dbReference>
<evidence type="ECO:0000256" key="13">
    <source>
        <dbReference type="SAM" id="Phobius"/>
    </source>
</evidence>
<keyword evidence="12 13" id="KW-0472">Membrane</keyword>
<dbReference type="EMBL" id="JBBCAQ010000022">
    <property type="protein sequence ID" value="KAK7590832.1"/>
    <property type="molecule type" value="Genomic_DNA"/>
</dbReference>
<feature type="transmembrane region" description="Helical" evidence="13">
    <location>
        <begin position="449"/>
        <end position="470"/>
    </location>
</feature>
<feature type="transmembrane region" description="Helical" evidence="13">
    <location>
        <begin position="643"/>
        <end position="667"/>
    </location>
</feature>
<dbReference type="PANTHER" id="PTHR13145">
    <property type="entry name" value="SSM4 PROTEIN"/>
    <property type="match status" value="1"/>
</dbReference>
<comment type="catalytic activity">
    <reaction evidence="1">
        <text>S-ubiquitinyl-[E2 ubiquitin-conjugating enzyme]-L-cysteine + [acceptor protein]-L-lysine = [E2 ubiquitin-conjugating enzyme]-L-cysteine + N(6)-ubiquitinyl-[acceptor protein]-L-lysine.</text>
        <dbReference type="EC" id="2.3.2.27"/>
    </reaction>
</comment>
<evidence type="ECO:0000256" key="2">
    <source>
        <dbReference type="ARBA" id="ARBA00004141"/>
    </source>
</evidence>
<feature type="domain" description="RING-CH-type" evidence="14">
    <location>
        <begin position="3"/>
        <end position="64"/>
    </location>
</feature>
<evidence type="ECO:0000256" key="4">
    <source>
        <dbReference type="ARBA" id="ARBA00012483"/>
    </source>
</evidence>
<evidence type="ECO:0000256" key="12">
    <source>
        <dbReference type="ARBA" id="ARBA00023136"/>
    </source>
</evidence>
<dbReference type="Proteomes" id="UP001367676">
    <property type="component" value="Unassembled WGS sequence"/>
</dbReference>
<feature type="transmembrane region" description="Helical" evidence="13">
    <location>
        <begin position="816"/>
        <end position="835"/>
    </location>
</feature>
<comment type="caution">
    <text evidence="15">The sequence shown here is derived from an EMBL/GenBank/DDBJ whole genome shotgun (WGS) entry which is preliminary data.</text>
</comment>
<evidence type="ECO:0000313" key="15">
    <source>
        <dbReference type="EMBL" id="KAK7590832.1"/>
    </source>
</evidence>
<evidence type="ECO:0000256" key="10">
    <source>
        <dbReference type="ARBA" id="ARBA00022833"/>
    </source>
</evidence>
<feature type="transmembrane region" description="Helical" evidence="13">
    <location>
        <begin position="688"/>
        <end position="713"/>
    </location>
</feature>
<evidence type="ECO:0000256" key="6">
    <source>
        <dbReference type="ARBA" id="ARBA00022692"/>
    </source>
</evidence>
<keyword evidence="10" id="KW-0862">Zinc</keyword>
<evidence type="ECO:0000256" key="9">
    <source>
        <dbReference type="ARBA" id="ARBA00022786"/>
    </source>
</evidence>
<dbReference type="GO" id="GO:0036503">
    <property type="term" value="P:ERAD pathway"/>
    <property type="evidence" value="ECO:0007669"/>
    <property type="project" value="TreeGrafter"/>
</dbReference>
<dbReference type="SUPFAM" id="SSF57850">
    <property type="entry name" value="RING/U-box"/>
    <property type="match status" value="1"/>
</dbReference>
<feature type="transmembrane region" description="Helical" evidence="13">
    <location>
        <begin position="777"/>
        <end position="796"/>
    </location>
</feature>
<dbReference type="GO" id="GO:0005789">
    <property type="term" value="C:endoplasmic reticulum membrane"/>
    <property type="evidence" value="ECO:0007669"/>
    <property type="project" value="TreeGrafter"/>
</dbReference>
<dbReference type="InterPro" id="IPR056521">
    <property type="entry name" value="MARCHF6-like_C"/>
</dbReference>
<name>A0AAN9TUJ2_9HEMI</name>
<feature type="transmembrane region" description="Helical" evidence="13">
    <location>
        <begin position="259"/>
        <end position="281"/>
    </location>
</feature>
<sequence length="881" mass="99791">MMDEPQPTDICRVCRCEATSDKPLFHPCICTGSIKWIHQECLTQWMRYSHKEYCELCRYRFTFMPIYDENMPRHLPIRDIIAGLLNIVMTALKYWLHYTVVAGAWLGVVPIVACRIFSCLFALSVDSILTLPFDLFSIKNLAADMFQGSFIVTCTLFAFIGLVWLREQILHGGGPEWLEAEDIADQEPVGRPAEQAAGDRMDEAENNNHPAAQFEDHRQDQPAIDDHNNWNPVEWDRAEELTWERLLGLDGSLIFLEHVFWVVSLNTLFILVFAFFPYNIGSLFLMAFDLKEYAKASRFEGLVTTLCGYIVSSCCLVIMHAVTSVTRLSKISRILGLSYIVVKVSLLLVIEIGALPLICGWWLDICSLPVFNATIRDREASFNVAPGTSMFIHWLIGMVFVYYFASFVLMLREVLRPGVLWFLRNLNDPDFSPIQEMIHLSMYKHIRRLMASCVIFGMVVMLILYVPSRILKAIWPSFLPYVITSHTESVNELSLELLLLQVIMPALLEQHYIRQWVRATIRVWCLTVAWCLDLKSYLLGDGAQNNDEPGAAAAANAENVALAAGLGAAHQALLQRGGPTGFQPYVRPKWFAARIGALLAIICLTTVASSLVVLTLPVYVGRKVMNVWPSLLLSKPVPTVHELYTASAGMYVLWLVARIVATMISWLPKGKMVVLRRITKMSVSTLKAMFAVIWLIGVIPFLFGLLIELVIVVPLRVPLDQTPVIWTWLDWGLGLLYMKISCALLMMGPDWRIKRAVERTFRNGFQRMNLKFTVKEVIVPVVSTLALLLAFPYAIAHGVVPVFVKSFRLRNLIARRIYPFLLLLAVLISGISFGGRQSIRWYEHIRNDKYLVGRKLVNYNHKTTSHQSESPAAVAAATNEL</sequence>
<feature type="transmembrane region" description="Helical" evidence="13">
    <location>
        <begin position="103"/>
        <end position="125"/>
    </location>
</feature>
<dbReference type="PROSITE" id="PS51292">
    <property type="entry name" value="ZF_RING_CH"/>
    <property type="match status" value="1"/>
</dbReference>
<dbReference type="EC" id="2.3.2.27" evidence="4"/>
<reference evidence="15 16" key="1">
    <citation type="submission" date="2024-03" db="EMBL/GenBank/DDBJ databases">
        <title>Adaptation during the transition from Ophiocordyceps entomopathogen to insect associate is accompanied by gene loss and intensified selection.</title>
        <authorList>
            <person name="Ward C.M."/>
            <person name="Onetto C.A."/>
            <person name="Borneman A.R."/>
        </authorList>
    </citation>
    <scope>NUCLEOTIDE SEQUENCE [LARGE SCALE GENOMIC DNA]</scope>
    <source>
        <strain evidence="15">AWRI1</strain>
        <tissue evidence="15">Single Adult Female</tissue>
    </source>
</reference>
<comment type="pathway">
    <text evidence="3">Protein modification; protein ubiquitination.</text>
</comment>
<proteinExistence type="predicted"/>
<accession>A0AAN9TUJ2</accession>